<protein>
    <recommendedName>
        <fullName evidence="2">3'-phosphate/5'-hydroxy nucleic acid ligase</fullName>
    </recommendedName>
</protein>
<accession>X0UMP3</accession>
<sequence>ESYKDVHRVADVSHRLGIGRRVMMSVPVAVAKG</sequence>
<organism evidence="1">
    <name type="scientific">marine sediment metagenome</name>
    <dbReference type="NCBI Taxonomy" id="412755"/>
    <lineage>
        <taxon>unclassified sequences</taxon>
        <taxon>metagenomes</taxon>
        <taxon>ecological metagenomes</taxon>
    </lineage>
</organism>
<proteinExistence type="predicted"/>
<dbReference type="EMBL" id="BARS01023886">
    <property type="protein sequence ID" value="GAG01593.1"/>
    <property type="molecule type" value="Genomic_DNA"/>
</dbReference>
<evidence type="ECO:0008006" key="2">
    <source>
        <dbReference type="Google" id="ProtNLM"/>
    </source>
</evidence>
<evidence type="ECO:0000313" key="1">
    <source>
        <dbReference type="EMBL" id="GAG01593.1"/>
    </source>
</evidence>
<feature type="non-terminal residue" evidence="1">
    <location>
        <position position="1"/>
    </location>
</feature>
<name>X0UMP3_9ZZZZ</name>
<reference evidence="1" key="1">
    <citation type="journal article" date="2014" name="Front. Microbiol.">
        <title>High frequency of phylogenetically diverse reductive dehalogenase-homologous genes in deep subseafloor sedimentary metagenomes.</title>
        <authorList>
            <person name="Kawai M."/>
            <person name="Futagami T."/>
            <person name="Toyoda A."/>
            <person name="Takaki Y."/>
            <person name="Nishi S."/>
            <person name="Hori S."/>
            <person name="Arai W."/>
            <person name="Tsubouchi T."/>
            <person name="Morono Y."/>
            <person name="Uchiyama I."/>
            <person name="Ito T."/>
            <person name="Fujiyama A."/>
            <person name="Inagaki F."/>
            <person name="Takami H."/>
        </authorList>
    </citation>
    <scope>NUCLEOTIDE SEQUENCE</scope>
    <source>
        <strain evidence="1">Expedition CK06-06</strain>
    </source>
</reference>
<gene>
    <name evidence="1" type="ORF">S01H1_37996</name>
</gene>
<dbReference type="AlphaFoldDB" id="X0UMP3"/>
<comment type="caution">
    <text evidence="1">The sequence shown here is derived from an EMBL/GenBank/DDBJ whole genome shotgun (WGS) entry which is preliminary data.</text>
</comment>